<feature type="transmembrane region" description="Helical" evidence="1">
    <location>
        <begin position="99"/>
        <end position="120"/>
    </location>
</feature>
<keyword evidence="4" id="KW-1185">Reference proteome</keyword>
<keyword evidence="1" id="KW-1133">Transmembrane helix</keyword>
<feature type="transmembrane region" description="Helical" evidence="1">
    <location>
        <begin position="140"/>
        <end position="163"/>
    </location>
</feature>
<feature type="transmembrane region" description="Helical" evidence="1">
    <location>
        <begin position="184"/>
        <end position="217"/>
    </location>
</feature>
<sequence length="247" mass="27769">MSTIPVGPVLFAKYTPPAAAILVLWDHCLTFDEEVADMWKGFEGHMITKIVYIMNRYFTEVVMFYTAFVILASISQSFIMMSAYRLWDHKPIVRKMLPVLFVISVAGAFVLSVMSVLTLLKTQIPSQVISCAVTGIPKTLPSTMGILLIFNLLVILVSVYNTLENPRRSESEVLSPLRGHSTRVYLFVSLLCILLLITSLVAEIQIFFPILILSSALKANLTSRMHLRLERLSHTLQYAVMCTAHEV</sequence>
<organism evidence="3 4">
    <name type="scientific">Armillaria luteobubalina</name>
    <dbReference type="NCBI Taxonomy" id="153913"/>
    <lineage>
        <taxon>Eukaryota</taxon>
        <taxon>Fungi</taxon>
        <taxon>Dikarya</taxon>
        <taxon>Basidiomycota</taxon>
        <taxon>Agaricomycotina</taxon>
        <taxon>Agaricomycetes</taxon>
        <taxon>Agaricomycetidae</taxon>
        <taxon>Agaricales</taxon>
        <taxon>Marasmiineae</taxon>
        <taxon>Physalacriaceae</taxon>
        <taxon>Armillaria</taxon>
    </lineage>
</organism>
<dbReference type="AlphaFoldDB" id="A0AA39URB5"/>
<feature type="domain" description="DUF6533" evidence="2">
    <location>
        <begin position="18"/>
        <end position="59"/>
    </location>
</feature>
<dbReference type="EMBL" id="JAUEPU010000009">
    <property type="protein sequence ID" value="KAK0499468.1"/>
    <property type="molecule type" value="Genomic_DNA"/>
</dbReference>
<feature type="transmembrane region" description="Helical" evidence="1">
    <location>
        <begin position="62"/>
        <end position="87"/>
    </location>
</feature>
<reference evidence="3" key="1">
    <citation type="submission" date="2023-06" db="EMBL/GenBank/DDBJ databases">
        <authorList>
            <consortium name="Lawrence Berkeley National Laboratory"/>
            <person name="Ahrendt S."/>
            <person name="Sahu N."/>
            <person name="Indic B."/>
            <person name="Wong-Bajracharya J."/>
            <person name="Merenyi Z."/>
            <person name="Ke H.-M."/>
            <person name="Monk M."/>
            <person name="Kocsube S."/>
            <person name="Drula E."/>
            <person name="Lipzen A."/>
            <person name="Balint B."/>
            <person name="Henrissat B."/>
            <person name="Andreopoulos B."/>
            <person name="Martin F.M."/>
            <person name="Harder C.B."/>
            <person name="Rigling D."/>
            <person name="Ford K.L."/>
            <person name="Foster G.D."/>
            <person name="Pangilinan J."/>
            <person name="Papanicolaou A."/>
            <person name="Barry K."/>
            <person name="LaButti K."/>
            <person name="Viragh M."/>
            <person name="Koriabine M."/>
            <person name="Yan M."/>
            <person name="Riley R."/>
            <person name="Champramary S."/>
            <person name="Plett K.L."/>
            <person name="Tsai I.J."/>
            <person name="Slot J."/>
            <person name="Sipos G."/>
            <person name="Plett J."/>
            <person name="Nagy L.G."/>
            <person name="Grigoriev I.V."/>
        </authorList>
    </citation>
    <scope>NUCLEOTIDE SEQUENCE</scope>
    <source>
        <strain evidence="3">HWK02</strain>
    </source>
</reference>
<evidence type="ECO:0000259" key="2">
    <source>
        <dbReference type="Pfam" id="PF20151"/>
    </source>
</evidence>
<gene>
    <name evidence="3" type="ORF">EDD18DRAFT_1441367</name>
</gene>
<dbReference type="Pfam" id="PF20151">
    <property type="entry name" value="DUF6533"/>
    <property type="match status" value="1"/>
</dbReference>
<comment type="caution">
    <text evidence="3">The sequence shown here is derived from an EMBL/GenBank/DDBJ whole genome shotgun (WGS) entry which is preliminary data.</text>
</comment>
<proteinExistence type="predicted"/>
<dbReference type="InterPro" id="IPR045340">
    <property type="entry name" value="DUF6533"/>
</dbReference>
<keyword evidence="1" id="KW-0472">Membrane</keyword>
<evidence type="ECO:0000256" key="1">
    <source>
        <dbReference type="SAM" id="Phobius"/>
    </source>
</evidence>
<evidence type="ECO:0000313" key="4">
    <source>
        <dbReference type="Proteomes" id="UP001175228"/>
    </source>
</evidence>
<dbReference type="Proteomes" id="UP001175228">
    <property type="component" value="Unassembled WGS sequence"/>
</dbReference>
<protein>
    <recommendedName>
        <fullName evidence="2">DUF6533 domain-containing protein</fullName>
    </recommendedName>
</protein>
<accession>A0AA39URB5</accession>
<name>A0AA39URB5_9AGAR</name>
<keyword evidence="1" id="KW-0812">Transmembrane</keyword>
<evidence type="ECO:0000313" key="3">
    <source>
        <dbReference type="EMBL" id="KAK0499468.1"/>
    </source>
</evidence>